<sequence>MIFYRKRKSILYVLFLVLLCSLNSCVGSLYKKGAREFNTSTQIVLAGYQEIIDEYEKQGVIKEARSIHGAGINTEQDLSRALLLDAHNEIIARRLLIKSLFVYSQALEALATLGTAQEISDRFATLGDQLDRLKIEKAKSWSKIAANLSQAFIEVKTGRTIRKIVIEADPAIQQIAKILQEELQQMNPSLAMQYSAEWNKLRAELNEKSMQEGFGGSAESVALILEMKKQLDKKEKIPELTRKTTAALQRMAHAHSKLTTSARGKYKKAFRDELESYVKSAHDVEDVLSEL</sequence>
<dbReference type="Proteomes" id="UP001594351">
    <property type="component" value="Unassembled WGS sequence"/>
</dbReference>
<keyword evidence="2" id="KW-1185">Reference proteome</keyword>
<name>A0ABV6YZN1_UNCC1</name>
<protein>
    <recommendedName>
        <fullName evidence="3">Lipoprotein</fullName>
    </recommendedName>
</protein>
<proteinExistence type="predicted"/>
<evidence type="ECO:0000313" key="2">
    <source>
        <dbReference type="Proteomes" id="UP001594351"/>
    </source>
</evidence>
<evidence type="ECO:0008006" key="3">
    <source>
        <dbReference type="Google" id="ProtNLM"/>
    </source>
</evidence>
<comment type="caution">
    <text evidence="1">The sequence shown here is derived from an EMBL/GenBank/DDBJ whole genome shotgun (WGS) entry which is preliminary data.</text>
</comment>
<gene>
    <name evidence="1" type="ORF">ACFL27_15835</name>
</gene>
<evidence type="ECO:0000313" key="1">
    <source>
        <dbReference type="EMBL" id="MFC1851661.1"/>
    </source>
</evidence>
<organism evidence="1 2">
    <name type="scientific">candidate division CSSED10-310 bacterium</name>
    <dbReference type="NCBI Taxonomy" id="2855610"/>
    <lineage>
        <taxon>Bacteria</taxon>
        <taxon>Bacteria division CSSED10-310</taxon>
    </lineage>
</organism>
<reference evidence="1 2" key="1">
    <citation type="submission" date="2024-09" db="EMBL/GenBank/DDBJ databases">
        <title>Laminarin stimulates single cell rates of sulfate reduction while oxygen inhibits transcriptomic activity in coastal marine sediment.</title>
        <authorList>
            <person name="Lindsay M."/>
            <person name="Orcutt B."/>
            <person name="Emerson D."/>
            <person name="Stepanauskas R."/>
            <person name="D'Angelo T."/>
        </authorList>
    </citation>
    <scope>NUCLEOTIDE SEQUENCE [LARGE SCALE GENOMIC DNA]</scope>
    <source>
        <strain evidence="1">SAG AM-311-K15</strain>
    </source>
</reference>
<dbReference type="EMBL" id="JBHPBY010000213">
    <property type="protein sequence ID" value="MFC1851661.1"/>
    <property type="molecule type" value="Genomic_DNA"/>
</dbReference>
<accession>A0ABV6YZN1</accession>